<proteinExistence type="predicted"/>
<accession>B7JVQ4</accession>
<sequence>MGQIWYELSTVKDCLVTYFLLYLCPNRTLSPQATLFNHLAKIACHCQNSW</sequence>
<name>B7JVQ4_RIPO1</name>
<gene>
    <name evidence="1" type="ordered locus">PCC8801_0534</name>
</gene>
<evidence type="ECO:0000313" key="1">
    <source>
        <dbReference type="EMBL" id="ACK64625.1"/>
    </source>
</evidence>
<protein>
    <submittedName>
        <fullName evidence="1">Uncharacterized protein</fullName>
    </submittedName>
</protein>
<keyword evidence="2" id="KW-1185">Reference proteome</keyword>
<dbReference type="STRING" id="41431.PCC8801_0534"/>
<evidence type="ECO:0000313" key="2">
    <source>
        <dbReference type="Proteomes" id="UP000008204"/>
    </source>
</evidence>
<reference evidence="2" key="1">
    <citation type="journal article" date="2011" name="MBio">
        <title>Novel metabolic attributes of the genus Cyanothece, comprising a group of unicellular nitrogen-fixing Cyanobacteria.</title>
        <authorList>
            <person name="Bandyopadhyay A."/>
            <person name="Elvitigala T."/>
            <person name="Welsh E."/>
            <person name="Stockel J."/>
            <person name="Liberton M."/>
            <person name="Min H."/>
            <person name="Sherman L.A."/>
            <person name="Pakrasi H.B."/>
        </authorList>
    </citation>
    <scope>NUCLEOTIDE SEQUENCE [LARGE SCALE GENOMIC DNA]</scope>
    <source>
        <strain evidence="2">PCC 8801</strain>
    </source>
</reference>
<dbReference type="HOGENOM" id="CLU_3116988_0_0_3"/>
<dbReference type="KEGG" id="cyp:PCC8801_0534"/>
<dbReference type="EMBL" id="CP001287">
    <property type="protein sequence ID" value="ACK64625.1"/>
    <property type="molecule type" value="Genomic_DNA"/>
</dbReference>
<dbReference type="Proteomes" id="UP000008204">
    <property type="component" value="Chromosome"/>
</dbReference>
<dbReference type="AlphaFoldDB" id="B7JVQ4"/>
<organism evidence="1 2">
    <name type="scientific">Rippkaea orientalis (strain PCC 8801 / RF-1)</name>
    <name type="common">Cyanothece sp. (strain PCC 8801)</name>
    <dbReference type="NCBI Taxonomy" id="41431"/>
    <lineage>
        <taxon>Bacteria</taxon>
        <taxon>Bacillati</taxon>
        <taxon>Cyanobacteriota</taxon>
        <taxon>Cyanophyceae</taxon>
        <taxon>Oscillatoriophycideae</taxon>
        <taxon>Chroococcales</taxon>
        <taxon>Aphanothecaceae</taxon>
        <taxon>Rippkaea</taxon>
        <taxon>Rippkaea orientalis</taxon>
    </lineage>
</organism>